<keyword evidence="2" id="KW-1185">Reference proteome</keyword>
<protein>
    <submittedName>
        <fullName evidence="1">Uncharacterized protein</fullName>
    </submittedName>
</protein>
<dbReference type="AlphaFoldDB" id="A0A5J5IWC7"/>
<dbReference type="RefSeq" id="WP_150450473.1">
    <property type="nucleotide sequence ID" value="NZ_VYSA01000006.1"/>
</dbReference>
<dbReference type="OrthoDB" id="3405006at2"/>
<gene>
    <name evidence="1" type="ORF">F6B43_18370</name>
</gene>
<sequence>MIAKHQTPQYKRNARILRRRVLAIHARGESVTCWRCGRDITPGQPFDAGHRTGAVGSALTDLAPEHRHATPYCEGNRANGGAIAASISHARRAPTGGTTTWNL</sequence>
<reference evidence="2" key="1">
    <citation type="submission" date="2019-09" db="EMBL/GenBank/DDBJ databases">
        <title>Mumia zhuanghuii sp. nov. isolated from the intestinal contents of plateau pika (Ochotona curzoniae) in the Qinghai-Tibet plateau of China.</title>
        <authorList>
            <person name="Tian Z."/>
        </authorList>
    </citation>
    <scope>NUCLEOTIDE SEQUENCE [LARGE SCALE GENOMIC DNA]</scope>
    <source>
        <strain evidence="2">JCM 30598</strain>
    </source>
</reference>
<comment type="caution">
    <text evidence="1">The sequence shown here is derived from an EMBL/GenBank/DDBJ whole genome shotgun (WGS) entry which is preliminary data.</text>
</comment>
<dbReference type="EMBL" id="VYSA01000006">
    <property type="protein sequence ID" value="KAA9105014.1"/>
    <property type="molecule type" value="Genomic_DNA"/>
</dbReference>
<evidence type="ECO:0000313" key="2">
    <source>
        <dbReference type="Proteomes" id="UP000325827"/>
    </source>
</evidence>
<accession>A0A5J5IWC7</accession>
<name>A0A5J5IWC7_9MICO</name>
<evidence type="ECO:0000313" key="1">
    <source>
        <dbReference type="EMBL" id="KAA9105014.1"/>
    </source>
</evidence>
<proteinExistence type="predicted"/>
<organism evidence="1 2">
    <name type="scientific">Microbacterium rhizomatis</name>
    <dbReference type="NCBI Taxonomy" id="1631477"/>
    <lineage>
        <taxon>Bacteria</taxon>
        <taxon>Bacillati</taxon>
        <taxon>Actinomycetota</taxon>
        <taxon>Actinomycetes</taxon>
        <taxon>Micrococcales</taxon>
        <taxon>Microbacteriaceae</taxon>
        <taxon>Microbacterium</taxon>
    </lineage>
</organism>
<dbReference type="Proteomes" id="UP000325827">
    <property type="component" value="Unassembled WGS sequence"/>
</dbReference>